<name>A0ABQ5EJK6_9ASTR</name>
<organism evidence="1 2">
    <name type="scientific">Tanacetum coccineum</name>
    <dbReference type="NCBI Taxonomy" id="301880"/>
    <lineage>
        <taxon>Eukaryota</taxon>
        <taxon>Viridiplantae</taxon>
        <taxon>Streptophyta</taxon>
        <taxon>Embryophyta</taxon>
        <taxon>Tracheophyta</taxon>
        <taxon>Spermatophyta</taxon>
        <taxon>Magnoliopsida</taxon>
        <taxon>eudicotyledons</taxon>
        <taxon>Gunneridae</taxon>
        <taxon>Pentapetalae</taxon>
        <taxon>asterids</taxon>
        <taxon>campanulids</taxon>
        <taxon>Asterales</taxon>
        <taxon>Asteraceae</taxon>
        <taxon>Asteroideae</taxon>
        <taxon>Anthemideae</taxon>
        <taxon>Anthemidinae</taxon>
        <taxon>Tanacetum</taxon>
    </lineage>
</organism>
<evidence type="ECO:0008006" key="3">
    <source>
        <dbReference type="Google" id="ProtNLM"/>
    </source>
</evidence>
<reference evidence="1" key="1">
    <citation type="journal article" date="2022" name="Int. J. Mol. Sci.">
        <title>Draft Genome of Tanacetum Coccineum: Genomic Comparison of Closely Related Tanacetum-Family Plants.</title>
        <authorList>
            <person name="Yamashiro T."/>
            <person name="Shiraishi A."/>
            <person name="Nakayama K."/>
            <person name="Satake H."/>
        </authorList>
    </citation>
    <scope>NUCLEOTIDE SEQUENCE</scope>
</reference>
<accession>A0ABQ5EJK6</accession>
<gene>
    <name evidence="1" type="ORF">Tco_0977257</name>
</gene>
<feature type="non-terminal residue" evidence="1">
    <location>
        <position position="1"/>
    </location>
</feature>
<reference evidence="1" key="2">
    <citation type="submission" date="2022-01" db="EMBL/GenBank/DDBJ databases">
        <authorList>
            <person name="Yamashiro T."/>
            <person name="Shiraishi A."/>
            <person name="Satake H."/>
            <person name="Nakayama K."/>
        </authorList>
    </citation>
    <scope>NUCLEOTIDE SEQUENCE</scope>
</reference>
<sequence>LRVTEEVVDEELDDEIEMEDISEFVGLNHVGEEDVEIPNIGLNDTFLNKLVDGEEDVEIPNIGLHDTFLNKLVDGKYISDKDVGVKLDTNSSSSRNAEVEDSSVDERFKVKEGFSYLVHNPNLPWNQMAPLLGMKFEHPDQLKDCLINYGVANGYQLWYRRNDCSSILVSCERNVKERRFAS</sequence>
<protein>
    <recommendedName>
        <fullName evidence="3">Transposase MuDR plant domain-containing protein</fullName>
    </recommendedName>
</protein>
<evidence type="ECO:0000313" key="2">
    <source>
        <dbReference type="Proteomes" id="UP001151760"/>
    </source>
</evidence>
<keyword evidence="2" id="KW-1185">Reference proteome</keyword>
<evidence type="ECO:0000313" key="1">
    <source>
        <dbReference type="EMBL" id="GJT51100.1"/>
    </source>
</evidence>
<dbReference type="EMBL" id="BQNB010016378">
    <property type="protein sequence ID" value="GJT51100.1"/>
    <property type="molecule type" value="Genomic_DNA"/>
</dbReference>
<dbReference type="Proteomes" id="UP001151760">
    <property type="component" value="Unassembled WGS sequence"/>
</dbReference>
<proteinExistence type="predicted"/>
<comment type="caution">
    <text evidence="1">The sequence shown here is derived from an EMBL/GenBank/DDBJ whole genome shotgun (WGS) entry which is preliminary data.</text>
</comment>